<dbReference type="PROSITE" id="PS51752">
    <property type="entry name" value="JACALIN_LECTIN"/>
    <property type="match status" value="1"/>
</dbReference>
<dbReference type="PANTHER" id="PTHR47293">
    <property type="entry name" value="JACALIN-RELATED LECTIN 3"/>
    <property type="match status" value="1"/>
</dbReference>
<evidence type="ECO:0000313" key="4">
    <source>
        <dbReference type="EMBL" id="TDH72407.1"/>
    </source>
</evidence>
<evidence type="ECO:0000259" key="3">
    <source>
        <dbReference type="PROSITE" id="PS51752"/>
    </source>
</evidence>
<dbReference type="KEGG" id="blac:94344588"/>
<proteinExistence type="predicted"/>
<dbReference type="InterPro" id="IPR036404">
    <property type="entry name" value="Jacalin-like_lectin_dom_sf"/>
</dbReference>
<dbReference type="Gene3D" id="2.100.10.30">
    <property type="entry name" value="Jacalin-like lectin domain"/>
    <property type="match status" value="1"/>
</dbReference>
<dbReference type="RefSeq" id="XP_067821906.1">
    <property type="nucleotide sequence ID" value="XM_067958917.1"/>
</dbReference>
<organism evidence="4 5">
    <name type="scientific">Bremia lactucae</name>
    <name type="common">Lettuce downy mildew</name>
    <dbReference type="NCBI Taxonomy" id="4779"/>
    <lineage>
        <taxon>Eukaryota</taxon>
        <taxon>Sar</taxon>
        <taxon>Stramenopiles</taxon>
        <taxon>Oomycota</taxon>
        <taxon>Peronosporomycetes</taxon>
        <taxon>Peronosporales</taxon>
        <taxon>Peronosporaceae</taxon>
        <taxon>Bremia</taxon>
    </lineage>
</organism>
<evidence type="ECO:0000256" key="1">
    <source>
        <dbReference type="SAM" id="MobiDB-lite"/>
    </source>
</evidence>
<protein>
    <recommendedName>
        <fullName evidence="3">Jacalin-type lectin domain-containing protein</fullName>
    </recommendedName>
</protein>
<dbReference type="EMBL" id="SHOA02000012">
    <property type="protein sequence ID" value="TDH72407.1"/>
    <property type="molecule type" value="Genomic_DNA"/>
</dbReference>
<feature type="chain" id="PRO_5038021328" description="Jacalin-type lectin domain-containing protein" evidence="2">
    <location>
        <begin position="22"/>
        <end position="209"/>
    </location>
</feature>
<reference evidence="4 5" key="1">
    <citation type="journal article" date="2021" name="Genome Biol.">
        <title>AFLAP: assembly-free linkage analysis pipeline using k-mers from genome sequencing data.</title>
        <authorList>
            <person name="Fletcher K."/>
            <person name="Zhang L."/>
            <person name="Gil J."/>
            <person name="Han R."/>
            <person name="Cavanaugh K."/>
            <person name="Michelmore R."/>
        </authorList>
    </citation>
    <scope>NUCLEOTIDE SEQUENCE [LARGE SCALE GENOMIC DNA]</scope>
    <source>
        <strain evidence="4 5">SF5</strain>
    </source>
</reference>
<sequence>MKLYYHWLAAMALVALHSVAGARILGASQMDKDSKDDSSEDTPIASCRNFSPEEAVVSSMTFGGPHGDPFNDKDKIRPGQHATKLTMYHGDRVNGIALHVSYPDSVSVTLEHGGTGGMTSHFFIDHEEYITSVAVQTTKKTGRTRIGYLKFGTNKGREYEGGKLSKDTDKLELVLCPNNTQIGGFQGRSGREVDSLGFYFTPIATTLCP</sequence>
<gene>
    <name evidence="4" type="ORF">CCR75_000811</name>
</gene>
<keyword evidence="5" id="KW-1185">Reference proteome</keyword>
<dbReference type="OrthoDB" id="107403at2759"/>
<evidence type="ECO:0000313" key="5">
    <source>
        <dbReference type="Proteomes" id="UP000294530"/>
    </source>
</evidence>
<comment type="caution">
    <text evidence="4">The sequence shown here is derived from an EMBL/GenBank/DDBJ whole genome shotgun (WGS) entry which is preliminary data.</text>
</comment>
<dbReference type="SMART" id="SM00915">
    <property type="entry name" value="Jacalin"/>
    <property type="match status" value="1"/>
</dbReference>
<dbReference type="SUPFAM" id="SSF51101">
    <property type="entry name" value="Mannose-binding lectins"/>
    <property type="match status" value="1"/>
</dbReference>
<feature type="signal peptide" evidence="2">
    <location>
        <begin position="1"/>
        <end position="21"/>
    </location>
</feature>
<dbReference type="PANTHER" id="PTHR47293:SF13">
    <property type="entry name" value="JACALIN-RELATED LECTIN 45"/>
    <property type="match status" value="1"/>
</dbReference>
<dbReference type="AlphaFoldDB" id="A0A976IIG4"/>
<dbReference type="GeneID" id="94344588"/>
<keyword evidence="2" id="KW-0732">Signal</keyword>
<dbReference type="Pfam" id="PF01419">
    <property type="entry name" value="Jacalin"/>
    <property type="match status" value="1"/>
</dbReference>
<dbReference type="Proteomes" id="UP000294530">
    <property type="component" value="Unassembled WGS sequence"/>
</dbReference>
<feature type="domain" description="Jacalin-type lectin" evidence="3">
    <location>
        <begin position="56"/>
        <end position="202"/>
    </location>
</feature>
<accession>A0A976IIG4</accession>
<dbReference type="InterPro" id="IPR001229">
    <property type="entry name" value="Jacalin-like_lectin_dom"/>
</dbReference>
<name>A0A976IIG4_BRELC</name>
<feature type="region of interest" description="Disordered" evidence="1">
    <location>
        <begin position="29"/>
        <end position="48"/>
    </location>
</feature>
<evidence type="ECO:0000256" key="2">
    <source>
        <dbReference type="SAM" id="SignalP"/>
    </source>
</evidence>